<dbReference type="OrthoDB" id="9808591at2"/>
<dbReference type="EMBL" id="JENJ01000031">
    <property type="protein sequence ID" value="KGM95838.1"/>
    <property type="molecule type" value="Genomic_DNA"/>
</dbReference>
<comment type="caution">
    <text evidence="8">The sequence shown here is derived from an EMBL/GenBank/DDBJ whole genome shotgun (WGS) entry which is preliminary data.</text>
</comment>
<keyword evidence="3" id="KW-0949">S-adenosyl-L-methionine</keyword>
<evidence type="ECO:0000256" key="2">
    <source>
        <dbReference type="ARBA" id="ARBA00022485"/>
    </source>
</evidence>
<dbReference type="InterPro" id="IPR007197">
    <property type="entry name" value="rSAM"/>
</dbReference>
<proteinExistence type="predicted"/>
<keyword evidence="5" id="KW-0408">Iron</keyword>
<evidence type="ECO:0000259" key="7">
    <source>
        <dbReference type="PROSITE" id="PS51918"/>
    </source>
</evidence>
<evidence type="ECO:0000256" key="4">
    <source>
        <dbReference type="ARBA" id="ARBA00022723"/>
    </source>
</evidence>
<dbReference type="SFLD" id="SFLDG01384">
    <property type="entry name" value="thioether_bond_formation_requi"/>
    <property type="match status" value="1"/>
</dbReference>
<keyword evidence="6" id="KW-0411">Iron-sulfur</keyword>
<dbReference type="Pfam" id="PF04055">
    <property type="entry name" value="Radical_SAM"/>
    <property type="match status" value="1"/>
</dbReference>
<dbReference type="InterPro" id="IPR023885">
    <property type="entry name" value="4Fe4S-binding_SPASM_dom"/>
</dbReference>
<dbReference type="PROSITE" id="PS51918">
    <property type="entry name" value="RADICAL_SAM"/>
    <property type="match status" value="1"/>
</dbReference>
<dbReference type="PANTHER" id="PTHR43787:SF3">
    <property type="entry name" value="ARYLSULFATASE REGULATORY PROTEIN"/>
    <property type="match status" value="1"/>
</dbReference>
<dbReference type="InterPro" id="IPR058240">
    <property type="entry name" value="rSAM_sf"/>
</dbReference>
<evidence type="ECO:0000256" key="5">
    <source>
        <dbReference type="ARBA" id="ARBA00023004"/>
    </source>
</evidence>
<dbReference type="AlphaFoldDB" id="A0A0A0I5G9"/>
<gene>
    <name evidence="8" type="ORF">Z968_08045</name>
</gene>
<dbReference type="Proteomes" id="UP000030012">
    <property type="component" value="Unassembled WGS sequence"/>
</dbReference>
<dbReference type="GO" id="GO:0016491">
    <property type="term" value="F:oxidoreductase activity"/>
    <property type="evidence" value="ECO:0007669"/>
    <property type="project" value="InterPro"/>
</dbReference>
<dbReference type="NCBIfam" id="TIGR04085">
    <property type="entry name" value="rSAM_more_4Fe4S"/>
    <property type="match status" value="1"/>
</dbReference>
<name>A0A0A0I5G9_CLONO</name>
<dbReference type="SUPFAM" id="SSF102114">
    <property type="entry name" value="Radical SAM enzymes"/>
    <property type="match status" value="1"/>
</dbReference>
<dbReference type="GO" id="GO:0046872">
    <property type="term" value="F:metal ion binding"/>
    <property type="evidence" value="ECO:0007669"/>
    <property type="project" value="UniProtKB-KW"/>
</dbReference>
<dbReference type="InterPro" id="IPR023867">
    <property type="entry name" value="Sulphatase_maturase_rSAM"/>
</dbReference>
<evidence type="ECO:0000256" key="1">
    <source>
        <dbReference type="ARBA" id="ARBA00001966"/>
    </source>
</evidence>
<dbReference type="InterPro" id="IPR013785">
    <property type="entry name" value="Aldolase_TIM"/>
</dbReference>
<comment type="cofactor">
    <cofactor evidence="1">
        <name>[4Fe-4S] cluster</name>
        <dbReference type="ChEBI" id="CHEBI:49883"/>
    </cofactor>
</comment>
<sequence>MELKQSKYNIEIDTIEDEKILIFNSYSQAFGIMDKKCKELYDKIEKLDVSKLTNNNDIKNVKIMKDNKFIINKDIDELELIKLHEKIAKFRNSEVLSLTIAPTLNCNMDCPYCYESKTTERMSDEGMRDLINFINKNLENKKYLNITWYGGEPLLEKQRIYDISKEVIKMCNDKDIKFSANIVTNGILLDYNTAKNLKEQCNVYNAQITLDGYGDENNKRRLLKNGGDSFKIIIDNIDKAKDFLQIDIRMNTDKTNINSILTLIDFFSKEKKWTTQDNIFPYIAPVYNLNDRNNADNHICYAPNEFLSINSLVTDKFINNNLISKIKVKLPPRRTVSCSAICLDNAYVIDPSGLLYACWDMIGMKNHNIGNIKEGPKMNPEKMRWLKLEIPTECYECKLLPLCSGGCPSLRLINSNSKSCSHKILNYKDTLKMIYENYKKNKLLIK</sequence>
<evidence type="ECO:0000313" key="9">
    <source>
        <dbReference type="Proteomes" id="UP000030012"/>
    </source>
</evidence>
<dbReference type="SFLD" id="SFLDG01386">
    <property type="entry name" value="main_SPASM_domain-containing"/>
    <property type="match status" value="1"/>
</dbReference>
<accession>A0A0A0I5G9</accession>
<evidence type="ECO:0000256" key="3">
    <source>
        <dbReference type="ARBA" id="ARBA00022691"/>
    </source>
</evidence>
<keyword evidence="2" id="KW-0004">4Fe-4S</keyword>
<dbReference type="CDD" id="cd01335">
    <property type="entry name" value="Radical_SAM"/>
    <property type="match status" value="1"/>
</dbReference>
<evidence type="ECO:0000313" key="8">
    <source>
        <dbReference type="EMBL" id="KGM95838.1"/>
    </source>
</evidence>
<feature type="domain" description="Radical SAM core" evidence="7">
    <location>
        <begin position="90"/>
        <end position="333"/>
    </location>
</feature>
<dbReference type="PANTHER" id="PTHR43787">
    <property type="entry name" value="FEMO COFACTOR BIOSYNTHESIS PROTEIN NIFB-RELATED"/>
    <property type="match status" value="1"/>
</dbReference>
<reference evidence="8 9" key="1">
    <citation type="submission" date="2014-01" db="EMBL/GenBank/DDBJ databases">
        <title>Plasmidome dynamics in the species complex Clostridium novyi sensu lato converts strains of independent lineages into distinctly different pathogens.</title>
        <authorList>
            <person name="Skarin H."/>
            <person name="Segerman B."/>
        </authorList>
    </citation>
    <scope>NUCLEOTIDE SEQUENCE [LARGE SCALE GENOMIC DNA]</scope>
    <source>
        <strain evidence="8 9">4552</strain>
    </source>
</reference>
<dbReference type="SFLD" id="SFLDG01067">
    <property type="entry name" value="SPASM/twitch_domain_containing"/>
    <property type="match status" value="1"/>
</dbReference>
<dbReference type="Gene3D" id="3.20.20.70">
    <property type="entry name" value="Aldolase class I"/>
    <property type="match status" value="1"/>
</dbReference>
<evidence type="ECO:0000256" key="6">
    <source>
        <dbReference type="ARBA" id="ARBA00023014"/>
    </source>
</evidence>
<keyword evidence="4" id="KW-0479">Metal-binding</keyword>
<dbReference type="GO" id="GO:0051539">
    <property type="term" value="F:4 iron, 4 sulfur cluster binding"/>
    <property type="evidence" value="ECO:0007669"/>
    <property type="project" value="UniProtKB-KW"/>
</dbReference>
<dbReference type="RefSeq" id="WP_039255451.1">
    <property type="nucleotide sequence ID" value="NZ_JENJ01000031.1"/>
</dbReference>
<organism evidence="8 9">
    <name type="scientific">Clostridium novyi A str. 4552</name>
    <dbReference type="NCBI Taxonomy" id="1444289"/>
    <lineage>
        <taxon>Bacteria</taxon>
        <taxon>Bacillati</taxon>
        <taxon>Bacillota</taxon>
        <taxon>Clostridia</taxon>
        <taxon>Eubacteriales</taxon>
        <taxon>Clostridiaceae</taxon>
        <taxon>Clostridium</taxon>
    </lineage>
</organism>
<dbReference type="SFLD" id="SFLDS00029">
    <property type="entry name" value="Radical_SAM"/>
    <property type="match status" value="1"/>
</dbReference>
<protein>
    <recommendedName>
        <fullName evidence="7">Radical SAM core domain-containing protein</fullName>
    </recommendedName>
</protein>
<dbReference type="UniPathway" id="UPA00782"/>